<dbReference type="EMBL" id="MDDS01000024">
    <property type="protein sequence ID" value="ODP37762.1"/>
    <property type="molecule type" value="Genomic_DNA"/>
</dbReference>
<dbReference type="Proteomes" id="UP000094487">
    <property type="component" value="Unassembled WGS sequence"/>
</dbReference>
<keyword evidence="6" id="KW-1185">Reference proteome</keyword>
<evidence type="ECO:0000256" key="2">
    <source>
        <dbReference type="ARBA" id="ARBA00022448"/>
    </source>
</evidence>
<dbReference type="Pfam" id="PF03480">
    <property type="entry name" value="DctP"/>
    <property type="match status" value="1"/>
</dbReference>
<dbReference type="Gene3D" id="3.40.190.170">
    <property type="entry name" value="Bacterial extracellular solute-binding protein, family 7"/>
    <property type="match status" value="1"/>
</dbReference>
<proteinExistence type="inferred from homology"/>
<organism evidence="5 6">
    <name type="scientific">Sphingomonas turrisvirgatae</name>
    <dbReference type="NCBI Taxonomy" id="1888892"/>
    <lineage>
        <taxon>Bacteria</taxon>
        <taxon>Pseudomonadati</taxon>
        <taxon>Pseudomonadota</taxon>
        <taxon>Alphaproteobacteria</taxon>
        <taxon>Sphingomonadales</taxon>
        <taxon>Sphingomonadaceae</taxon>
        <taxon>Sphingomonas</taxon>
    </lineage>
</organism>
<dbReference type="OrthoDB" id="8673861at2"/>
<accession>A0A1E3LVH5</accession>
<dbReference type="PANTHER" id="PTHR33376:SF7">
    <property type="entry name" value="C4-DICARBOXYLATE-BINDING PROTEIN DCTB"/>
    <property type="match status" value="1"/>
</dbReference>
<reference evidence="5 6" key="1">
    <citation type="submission" date="2016-08" db="EMBL/GenBank/DDBJ databases">
        <title>Draft genome of the agarase producing Sphingomonas sp. MCT13.</title>
        <authorList>
            <person name="D'Andrea M.M."/>
            <person name="Rossolini G.M."/>
            <person name="Thaller M.C."/>
        </authorList>
    </citation>
    <scope>NUCLEOTIDE SEQUENCE [LARGE SCALE GENOMIC DNA]</scope>
    <source>
        <strain evidence="5 6">MCT13</strain>
    </source>
</reference>
<dbReference type="InterPro" id="IPR018389">
    <property type="entry name" value="DctP_fam"/>
</dbReference>
<evidence type="ECO:0000256" key="1">
    <source>
        <dbReference type="ARBA" id="ARBA00009023"/>
    </source>
</evidence>
<keyword evidence="3 4" id="KW-0732">Signal</keyword>
<gene>
    <name evidence="5" type="ORF">BFL28_01995</name>
</gene>
<evidence type="ECO:0000256" key="3">
    <source>
        <dbReference type="ARBA" id="ARBA00022729"/>
    </source>
</evidence>
<evidence type="ECO:0000313" key="5">
    <source>
        <dbReference type="EMBL" id="ODP37762.1"/>
    </source>
</evidence>
<dbReference type="AlphaFoldDB" id="A0A1E3LVH5"/>
<dbReference type="PROSITE" id="PS51257">
    <property type="entry name" value="PROKAR_LIPOPROTEIN"/>
    <property type="match status" value="1"/>
</dbReference>
<evidence type="ECO:0000313" key="6">
    <source>
        <dbReference type="Proteomes" id="UP000094487"/>
    </source>
</evidence>
<dbReference type="STRING" id="1888892.BFL28_01995"/>
<comment type="similarity">
    <text evidence="1">Belongs to the bacterial solute-binding protein 7 family.</text>
</comment>
<dbReference type="PANTHER" id="PTHR33376">
    <property type="match status" value="1"/>
</dbReference>
<comment type="caution">
    <text evidence="5">The sequence shown here is derived from an EMBL/GenBank/DDBJ whole genome shotgun (WGS) entry which is preliminary data.</text>
</comment>
<feature type="signal peptide" evidence="4">
    <location>
        <begin position="1"/>
        <end position="18"/>
    </location>
</feature>
<name>A0A1E3LVH5_9SPHN</name>
<dbReference type="GO" id="GO:0055085">
    <property type="term" value="P:transmembrane transport"/>
    <property type="evidence" value="ECO:0007669"/>
    <property type="project" value="InterPro"/>
</dbReference>
<sequence length="347" mass="37970">MRILPLILAPMLFLGALAGCSAAPQPRAEHVLTYASPYPPSHPFGLADQEWMKWIATKSGGRIAFKPYWSGALLSSEMSMEEIRHGVADIGLITPIYSKGGAHLLRSQSAFYGGIRDITDQVEVYDCLAARFPQFGKELHGLHVLAVQGGNFPGVLTRDRPIRTLADFKGLRLRAQTDAVDILKQLGADPVNMPMGEVYSALAKGVIDGVVAPADTIRSLHFAEVARHFTTIRVSRGAYPARAMSDRAWRRLPPELQAIMDEGRRVWEAALNRQLLKAEEAGIAYGKSNGISFSPISPAEQQAFDALYNKDALIQARRLANVGIDAVPIYREAQRLIAAGDIRCEAK</sequence>
<dbReference type="SUPFAM" id="SSF53850">
    <property type="entry name" value="Periplasmic binding protein-like II"/>
    <property type="match status" value="1"/>
</dbReference>
<evidence type="ECO:0000256" key="4">
    <source>
        <dbReference type="SAM" id="SignalP"/>
    </source>
</evidence>
<dbReference type="RefSeq" id="WP_069320483.1">
    <property type="nucleotide sequence ID" value="NZ_MDDS01000024.1"/>
</dbReference>
<keyword evidence="2" id="KW-0813">Transport</keyword>
<dbReference type="NCBIfam" id="NF037995">
    <property type="entry name" value="TRAP_S1"/>
    <property type="match status" value="1"/>
</dbReference>
<feature type="chain" id="PRO_5009132076" evidence="4">
    <location>
        <begin position="19"/>
        <end position="347"/>
    </location>
</feature>
<protein>
    <submittedName>
        <fullName evidence="5">ABC transporter substrate-binding protein</fullName>
    </submittedName>
</protein>
<dbReference type="InterPro" id="IPR038404">
    <property type="entry name" value="TRAP_DctP_sf"/>
</dbReference>